<dbReference type="Pfam" id="PF07825">
    <property type="entry name" value="Exc"/>
    <property type="match status" value="1"/>
</dbReference>
<evidence type="ECO:0000256" key="3">
    <source>
        <dbReference type="SAM" id="MobiDB-lite"/>
    </source>
</evidence>
<dbReference type="EMBL" id="CP054143">
    <property type="protein sequence ID" value="QKJ67454.1"/>
    <property type="molecule type" value="Genomic_DNA"/>
</dbReference>
<dbReference type="InterPro" id="IPR009061">
    <property type="entry name" value="DNA-bd_dom_put_sf"/>
</dbReference>
<organism evidence="5 6">
    <name type="scientific">Deefgea piscis</name>
    <dbReference type="NCBI Taxonomy" id="2739061"/>
    <lineage>
        <taxon>Bacteria</taxon>
        <taxon>Pseudomonadati</taxon>
        <taxon>Pseudomonadota</taxon>
        <taxon>Betaproteobacteria</taxon>
        <taxon>Neisseriales</taxon>
        <taxon>Chitinibacteraceae</taxon>
        <taxon>Deefgea</taxon>
    </lineage>
</organism>
<dbReference type="GO" id="GO:0006310">
    <property type="term" value="P:DNA recombination"/>
    <property type="evidence" value="ECO:0007669"/>
    <property type="project" value="UniProtKB-KW"/>
</dbReference>
<dbReference type="InterPro" id="IPR012884">
    <property type="entry name" value="Excisionase-like"/>
</dbReference>
<dbReference type="KEGG" id="dee:HQN60_12480"/>
<evidence type="ECO:0000313" key="5">
    <source>
        <dbReference type="EMBL" id="QKJ67454.1"/>
    </source>
</evidence>
<reference evidence="5 6" key="1">
    <citation type="submission" date="2020-05" db="EMBL/GenBank/DDBJ databases">
        <title>Complete genome sequence of Deefgea sp. D17.</title>
        <authorList>
            <person name="Bae J.-W."/>
            <person name="Han J.E."/>
        </authorList>
    </citation>
    <scope>NUCLEOTIDE SEQUENCE [LARGE SCALE GENOMIC DNA]</scope>
    <source>
        <strain evidence="5 6">D17</strain>
    </source>
</reference>
<keyword evidence="6" id="KW-1185">Reference proteome</keyword>
<evidence type="ECO:0000259" key="4">
    <source>
        <dbReference type="Pfam" id="PF07825"/>
    </source>
</evidence>
<evidence type="ECO:0000256" key="2">
    <source>
        <dbReference type="ARBA" id="ARBA00023172"/>
    </source>
</evidence>
<dbReference type="AlphaFoldDB" id="A0A6M8STK8"/>
<proteinExistence type="predicted"/>
<feature type="domain" description="Excisionase-like" evidence="4">
    <location>
        <begin position="5"/>
        <end position="65"/>
    </location>
</feature>
<accession>A0A6M8STK8</accession>
<feature type="region of interest" description="Disordered" evidence="3">
    <location>
        <begin position="53"/>
        <end position="80"/>
    </location>
</feature>
<dbReference type="Proteomes" id="UP000504844">
    <property type="component" value="Chromosome"/>
</dbReference>
<gene>
    <name evidence="5" type="ORF">HQN60_12480</name>
</gene>
<dbReference type="GO" id="GO:0003677">
    <property type="term" value="F:DNA binding"/>
    <property type="evidence" value="ECO:0007669"/>
    <property type="project" value="UniProtKB-KW"/>
</dbReference>
<dbReference type="InterPro" id="IPR038137">
    <property type="entry name" value="Excisionase-like_sf"/>
</dbReference>
<keyword evidence="2" id="KW-0233">DNA recombination</keyword>
<evidence type="ECO:0000256" key="1">
    <source>
        <dbReference type="ARBA" id="ARBA00023125"/>
    </source>
</evidence>
<dbReference type="Gene3D" id="1.10.1660.20">
    <property type="match status" value="1"/>
</dbReference>
<keyword evidence="1" id="KW-0238">DNA-binding</keyword>
<sequence>MARQTTLQNWARAEFGDDAPTINTLTRWAREGWITPLPTKIGRTWFVIPQAQYRPPSQNHSEPAAKAIRSGNRLINRIPQ</sequence>
<protein>
    <submittedName>
        <fullName evidence="5">Excisionase</fullName>
    </submittedName>
</protein>
<dbReference type="SUPFAM" id="SSF46955">
    <property type="entry name" value="Putative DNA-binding domain"/>
    <property type="match status" value="1"/>
</dbReference>
<evidence type="ECO:0000313" key="6">
    <source>
        <dbReference type="Proteomes" id="UP000504844"/>
    </source>
</evidence>
<dbReference type="RefSeq" id="WP_173533956.1">
    <property type="nucleotide sequence ID" value="NZ_CP054143.1"/>
</dbReference>
<name>A0A6M8STK8_9NEIS</name>